<evidence type="ECO:0000256" key="3">
    <source>
        <dbReference type="ARBA" id="ARBA00022692"/>
    </source>
</evidence>
<name>A0ABT7QJU4_9GAMM</name>
<evidence type="ECO:0000256" key="5">
    <source>
        <dbReference type="ARBA" id="ARBA00023136"/>
    </source>
</evidence>
<feature type="domain" description="Band 7" evidence="8">
    <location>
        <begin position="23"/>
        <end position="186"/>
    </location>
</feature>
<dbReference type="PANTHER" id="PTHR42911">
    <property type="entry name" value="MODULATOR OF FTSH PROTEASE HFLC"/>
    <property type="match status" value="1"/>
</dbReference>
<dbReference type="PANTHER" id="PTHR42911:SF1">
    <property type="entry name" value="MODULATOR OF FTSH PROTEASE HFLC"/>
    <property type="match status" value="1"/>
</dbReference>
<keyword evidence="5 7" id="KW-0472">Membrane</keyword>
<keyword evidence="9" id="KW-0645">Protease</keyword>
<evidence type="ECO:0000256" key="6">
    <source>
        <dbReference type="PIRNR" id="PIRNR005651"/>
    </source>
</evidence>
<keyword evidence="3 7" id="KW-0812">Transmembrane</keyword>
<keyword evidence="4 7" id="KW-1133">Transmembrane helix</keyword>
<comment type="caution">
    <text evidence="9">The sequence shown here is derived from an EMBL/GenBank/DDBJ whole genome shotgun (WGS) entry which is preliminary data.</text>
</comment>
<evidence type="ECO:0000313" key="9">
    <source>
        <dbReference type="EMBL" id="MDM5146793.1"/>
    </source>
</evidence>
<sequence length="297" mass="33953">MKQLHYLAVVAASLLLLVILLSASLFIVYPWQSAMILQFGEIVSVKKEPGLYAKAPWHSLLMFDSRVLTIDTDEPDRFITAEKENVLVDSYIKWRIVEPAKFYERLAGNESQAEGRLLDVVNRGLRDEIGKRTVKNVVTGEREEIMRIMRSRATEAATDFGVEVLDVRLKRVDLPTGVSEEVFKNMIEERRRIANERRAEGEAEKEKIRAEADRDRVILLSEAARKAEELRGRGDAEAAATYSAAFSQHPNFYDFYRSMAAYRRTLGTSGDFFLLSPESDFFRFLKEEDGNVEDSLQ</sequence>
<feature type="transmembrane region" description="Helical" evidence="7">
    <location>
        <begin position="6"/>
        <end position="29"/>
    </location>
</feature>
<proteinExistence type="inferred from homology"/>
<evidence type="ECO:0000313" key="10">
    <source>
        <dbReference type="Proteomes" id="UP001168167"/>
    </source>
</evidence>
<comment type="function">
    <text evidence="6">HflC and HflK could regulate a protease.</text>
</comment>
<dbReference type="PIRSF" id="PIRSF005651">
    <property type="entry name" value="HflC"/>
    <property type="match status" value="1"/>
</dbReference>
<dbReference type="Pfam" id="PF01145">
    <property type="entry name" value="Band_7"/>
    <property type="match status" value="1"/>
</dbReference>
<dbReference type="SMART" id="SM00244">
    <property type="entry name" value="PHB"/>
    <property type="match status" value="1"/>
</dbReference>
<dbReference type="SUPFAM" id="SSF117892">
    <property type="entry name" value="Band 7/SPFH domain"/>
    <property type="match status" value="1"/>
</dbReference>
<evidence type="ECO:0000256" key="7">
    <source>
        <dbReference type="SAM" id="Phobius"/>
    </source>
</evidence>
<evidence type="ECO:0000256" key="2">
    <source>
        <dbReference type="ARBA" id="ARBA00007862"/>
    </source>
</evidence>
<dbReference type="GO" id="GO:0006508">
    <property type="term" value="P:proteolysis"/>
    <property type="evidence" value="ECO:0007669"/>
    <property type="project" value="UniProtKB-KW"/>
</dbReference>
<keyword evidence="9" id="KW-0378">Hydrolase</keyword>
<dbReference type="InterPro" id="IPR010200">
    <property type="entry name" value="HflC"/>
</dbReference>
<comment type="subcellular location">
    <subcellularLocation>
        <location evidence="1">Membrane</location>
        <topology evidence="1">Single-pass membrane protein</topology>
    </subcellularLocation>
</comment>
<gene>
    <name evidence="9" type="primary">hflC</name>
    <name evidence="9" type="ORF">NQX30_00105</name>
</gene>
<comment type="similarity">
    <text evidence="2 6">Belongs to the band 7/mec-2 family. HflC subfamily.</text>
</comment>
<dbReference type="Gene3D" id="3.30.479.30">
    <property type="entry name" value="Band 7 domain"/>
    <property type="match status" value="1"/>
</dbReference>
<protein>
    <recommendedName>
        <fullName evidence="6">Protein HflC</fullName>
    </recommendedName>
</protein>
<dbReference type="EMBL" id="JANQAO010000001">
    <property type="protein sequence ID" value="MDM5146793.1"/>
    <property type="molecule type" value="Genomic_DNA"/>
</dbReference>
<evidence type="ECO:0000256" key="1">
    <source>
        <dbReference type="ARBA" id="ARBA00004167"/>
    </source>
</evidence>
<accession>A0ABT7QJU4</accession>
<keyword evidence="10" id="KW-1185">Reference proteome</keyword>
<evidence type="ECO:0000259" key="8">
    <source>
        <dbReference type="SMART" id="SM00244"/>
    </source>
</evidence>
<dbReference type="GO" id="GO:0008233">
    <property type="term" value="F:peptidase activity"/>
    <property type="evidence" value="ECO:0007669"/>
    <property type="project" value="UniProtKB-KW"/>
</dbReference>
<evidence type="ECO:0000256" key="4">
    <source>
        <dbReference type="ARBA" id="ARBA00022989"/>
    </source>
</evidence>
<dbReference type="Proteomes" id="UP001168167">
    <property type="component" value="Unassembled WGS sequence"/>
</dbReference>
<dbReference type="InterPro" id="IPR001107">
    <property type="entry name" value="Band_7"/>
</dbReference>
<dbReference type="InterPro" id="IPR036013">
    <property type="entry name" value="Band_7/SPFH_dom_sf"/>
</dbReference>
<dbReference type="NCBIfam" id="TIGR01932">
    <property type="entry name" value="hflC"/>
    <property type="match status" value="1"/>
</dbReference>
<reference evidence="9" key="2">
    <citation type="journal article" date="2023" name="Microbiome">
        <title>Synthase-selected sorting approach identifies a beta-lactone synthase in a nudibranch symbiotic bacterium.</title>
        <authorList>
            <person name="Dzunkova M."/>
            <person name="La Clair J.J."/>
            <person name="Tyml T."/>
            <person name="Doud D."/>
            <person name="Schulz F."/>
            <person name="Piquer-Esteban S."/>
            <person name="Porcel Sanchis D."/>
            <person name="Osborn A."/>
            <person name="Robinson D."/>
            <person name="Louie K.B."/>
            <person name="Bowen B.P."/>
            <person name="Bowers R.M."/>
            <person name="Lee J."/>
            <person name="Arnau V."/>
            <person name="Diaz-Villanueva W."/>
            <person name="Stepanauskas R."/>
            <person name="Gosliner T."/>
            <person name="Date S.V."/>
            <person name="Northen T.R."/>
            <person name="Cheng J.F."/>
            <person name="Burkart M.D."/>
            <person name="Woyke T."/>
        </authorList>
    </citation>
    <scope>NUCLEOTIDE SEQUENCE</scope>
    <source>
        <strain evidence="9">Df01</strain>
    </source>
</reference>
<organism evidence="9 10">
    <name type="scientific">Candidatus Doriopsillibacter californiensis</name>
    <dbReference type="NCBI Taxonomy" id="2970740"/>
    <lineage>
        <taxon>Bacteria</taxon>
        <taxon>Pseudomonadati</taxon>
        <taxon>Pseudomonadota</taxon>
        <taxon>Gammaproteobacteria</taxon>
        <taxon>Candidatus Tethybacterales</taxon>
        <taxon>Candidatus Persebacteraceae</taxon>
        <taxon>Candidatus Doriopsillibacter</taxon>
    </lineage>
</organism>
<dbReference type="CDD" id="cd03405">
    <property type="entry name" value="SPFH_HflC"/>
    <property type="match status" value="1"/>
</dbReference>
<reference evidence="9" key="1">
    <citation type="submission" date="2022-08" db="EMBL/GenBank/DDBJ databases">
        <authorList>
            <person name="Dzunkova M."/>
            <person name="La Clair J."/>
            <person name="Tyml T."/>
            <person name="Doud D."/>
            <person name="Schulz F."/>
            <person name="Piquer S."/>
            <person name="Porcel Sanchis D."/>
            <person name="Osborn A."/>
            <person name="Robinson D."/>
            <person name="Louie K.B."/>
            <person name="Bowen B.P."/>
            <person name="Bowers R."/>
            <person name="Lee J."/>
            <person name="Arnau Llombart V."/>
            <person name="Diaz Villanueva W."/>
            <person name="Gosliner T."/>
            <person name="Northen T."/>
            <person name="Cheng J.-F."/>
            <person name="Burkart M.D."/>
            <person name="Woyke T."/>
        </authorList>
    </citation>
    <scope>NUCLEOTIDE SEQUENCE</scope>
    <source>
        <strain evidence="9">Df01</strain>
    </source>
</reference>